<name>A0ABX1Y1I6_9BACL</name>
<dbReference type="GO" id="GO:0003677">
    <property type="term" value="F:DNA binding"/>
    <property type="evidence" value="ECO:0007669"/>
    <property type="project" value="UniProtKB-KW"/>
</dbReference>
<comment type="caution">
    <text evidence="1">The sequence shown here is derived from an EMBL/GenBank/DDBJ whole genome shotgun (WGS) entry which is preliminary data.</text>
</comment>
<organism evidence="1 2">
    <name type="scientific">Paenibacillus phytorum</name>
    <dbReference type="NCBI Taxonomy" id="2654977"/>
    <lineage>
        <taxon>Bacteria</taxon>
        <taxon>Bacillati</taxon>
        <taxon>Bacillota</taxon>
        <taxon>Bacilli</taxon>
        <taxon>Bacillales</taxon>
        <taxon>Paenibacillaceae</taxon>
        <taxon>Paenibacillus</taxon>
    </lineage>
</organism>
<gene>
    <name evidence="1" type="ORF">GC098_24265</name>
</gene>
<protein>
    <submittedName>
        <fullName evidence="1">LacI family DNA-binding transcriptional regulator</fullName>
    </submittedName>
</protein>
<reference evidence="1 2" key="1">
    <citation type="submission" date="2019-10" db="EMBL/GenBank/DDBJ databases">
        <title>Description of Paenibacillus terrestris sp. nov.</title>
        <authorList>
            <person name="Carlier A."/>
            <person name="Qi S."/>
        </authorList>
    </citation>
    <scope>NUCLEOTIDE SEQUENCE [LARGE SCALE GENOMIC DNA]</scope>
    <source>
        <strain evidence="1 2">LMG 31458</strain>
    </source>
</reference>
<dbReference type="EMBL" id="WHOA01000165">
    <property type="protein sequence ID" value="NOU74474.1"/>
    <property type="molecule type" value="Genomic_DNA"/>
</dbReference>
<keyword evidence="1" id="KW-0238">DNA-binding</keyword>
<keyword evidence="2" id="KW-1185">Reference proteome</keyword>
<evidence type="ECO:0000313" key="1">
    <source>
        <dbReference type="EMBL" id="NOU74474.1"/>
    </source>
</evidence>
<accession>A0ABX1Y1I6</accession>
<sequence>MVPLILGILLLRAVKMYLKDIAQKSKVSVATVSYV</sequence>
<proteinExistence type="predicted"/>
<evidence type="ECO:0000313" key="2">
    <source>
        <dbReference type="Proteomes" id="UP000616779"/>
    </source>
</evidence>
<dbReference type="Proteomes" id="UP000616779">
    <property type="component" value="Unassembled WGS sequence"/>
</dbReference>